<dbReference type="Proteomes" id="UP001241571">
    <property type="component" value="Unassembled WGS sequence"/>
</dbReference>
<dbReference type="EMBL" id="JASUBT010000018">
    <property type="protein sequence ID" value="MDL4937440.1"/>
    <property type="molecule type" value="Genomic_DNA"/>
</dbReference>
<organism evidence="1 2">
    <name type="scientific">Enterococcus gallinarum</name>
    <dbReference type="NCBI Taxonomy" id="1353"/>
    <lineage>
        <taxon>Bacteria</taxon>
        <taxon>Bacillati</taxon>
        <taxon>Bacillota</taxon>
        <taxon>Bacilli</taxon>
        <taxon>Lactobacillales</taxon>
        <taxon>Enterococcaceae</taxon>
        <taxon>Enterococcus</taxon>
    </lineage>
</organism>
<dbReference type="RefSeq" id="WP_103301352.1">
    <property type="nucleotide sequence ID" value="NZ_CP078506.1"/>
</dbReference>
<evidence type="ECO:0000313" key="2">
    <source>
        <dbReference type="Proteomes" id="UP001241571"/>
    </source>
</evidence>
<comment type="caution">
    <text evidence="1">The sequence shown here is derived from an EMBL/GenBank/DDBJ whole genome shotgun (WGS) entry which is preliminary data.</text>
</comment>
<sequence length="91" mass="10596">MDKELAVQLLERFRSSLENSKKQKNIQEVLQELDLILEDILSNDLEGIALPIILSEFTNKINLALAFDVVRFSEEQSRVWKILQDGVIKRR</sequence>
<name>A0ABD4ZXD7_ENTGA</name>
<evidence type="ECO:0008006" key="3">
    <source>
        <dbReference type="Google" id="ProtNLM"/>
    </source>
</evidence>
<dbReference type="AlphaFoldDB" id="A0ABD4ZXD7"/>
<accession>A0ABD4ZXD7</accession>
<protein>
    <recommendedName>
        <fullName evidence="3">Bacteriocin immunity protein</fullName>
    </recommendedName>
</protein>
<gene>
    <name evidence="1" type="ORF">QRX88_17190</name>
</gene>
<evidence type="ECO:0000313" key="1">
    <source>
        <dbReference type="EMBL" id="MDL4937440.1"/>
    </source>
</evidence>
<proteinExistence type="predicted"/>
<reference evidence="1 2" key="1">
    <citation type="submission" date="2023-06" db="EMBL/GenBank/DDBJ databases">
        <title>Acute promotion of culturable opportunistic pathogens and persistent increase of antibiotic resistance following antibiotic exposure in mouse gut microbiota.</title>
        <authorList>
            <person name="Li L."/>
            <person name="Wang B."/>
            <person name="Sun Y."/>
            <person name="Wang M."/>
            <person name="Xu H."/>
        </authorList>
    </citation>
    <scope>NUCLEOTIDE SEQUENCE [LARGE SCALE GENOMIC DNA]</scope>
    <source>
        <strain evidence="1 2">CRI2_2</strain>
    </source>
</reference>